<dbReference type="PRINTS" id="PR00344">
    <property type="entry name" value="BCTRLSENSOR"/>
</dbReference>
<dbReference type="GO" id="GO:0016036">
    <property type="term" value="P:cellular response to phosphate starvation"/>
    <property type="evidence" value="ECO:0007669"/>
    <property type="project" value="TreeGrafter"/>
</dbReference>
<keyword evidence="4" id="KW-0808">Transferase</keyword>
<keyword evidence="3" id="KW-0597">Phosphoprotein</keyword>
<dbReference type="SUPFAM" id="SSF55874">
    <property type="entry name" value="ATPase domain of HSP90 chaperone/DNA topoisomerase II/histidine kinase"/>
    <property type="match status" value="1"/>
</dbReference>
<proteinExistence type="predicted"/>
<dbReference type="PANTHER" id="PTHR45453">
    <property type="entry name" value="PHOSPHATE REGULON SENSOR PROTEIN PHOR"/>
    <property type="match status" value="1"/>
</dbReference>
<dbReference type="CDD" id="cd00075">
    <property type="entry name" value="HATPase"/>
    <property type="match status" value="1"/>
</dbReference>
<dbReference type="Gene3D" id="1.10.287.130">
    <property type="match status" value="1"/>
</dbReference>
<dbReference type="Pfam" id="PF00512">
    <property type="entry name" value="HisKA"/>
    <property type="match status" value="1"/>
</dbReference>
<dbReference type="EC" id="2.7.13.3" evidence="2"/>
<keyword evidence="6" id="KW-0902">Two-component regulatory system</keyword>
<gene>
    <name evidence="9" type="ORF">DIS07_00570</name>
</gene>
<evidence type="ECO:0000256" key="3">
    <source>
        <dbReference type="ARBA" id="ARBA00022553"/>
    </source>
</evidence>
<feature type="transmembrane region" description="Helical" evidence="7">
    <location>
        <begin position="164"/>
        <end position="183"/>
    </location>
</feature>
<evidence type="ECO:0000259" key="8">
    <source>
        <dbReference type="PROSITE" id="PS50109"/>
    </source>
</evidence>
<keyword evidence="5 9" id="KW-0418">Kinase</keyword>
<dbReference type="SUPFAM" id="SSF47384">
    <property type="entry name" value="Homodimeric domain of signal transducing histidine kinase"/>
    <property type="match status" value="1"/>
</dbReference>
<protein>
    <recommendedName>
        <fullName evidence="2">histidine kinase</fullName>
        <ecNumber evidence="2">2.7.13.3</ecNumber>
    </recommendedName>
</protein>
<sequence length="417" mass="48068">MDDLSPSLDTINDLWQEKFLSLVADYFSGQITKEKILSNIKEYNNSINDLYIETYQKELKKKEIGYDLKFNKIVNTIIISDSIGNARDTIFNSKPKKGFHLIGDKFTIENGHKVSSSLWLTDHTFKRIINDESKSFTYNLQFETEDRMNIDGWERIVLRRMASLLIISISIFLLVFGLLFYAIKSFITQKKIADIKTDFVNNITHELKTPLSTLSLATKMLKSDKNISVSENSKNIVNTIERQNVRLQKLIDQVLNNSLGYQEIKLNKETVNSKEYLDTIINDFQISLESKSIQIDKNIQIKQNINIDKFYFTTAILNILENSVKYGKENLKIIIKANYGKDFEVSISDNGIGIPKKELKFLFDKFYRVGNKEIHNVKGLGLGLYYTNQIVRAHHGTIEVISELNKGTTFTIKIPLQ</sequence>
<accession>A0A2U2JDE1</accession>
<organism evidence="9 10">
    <name type="scientific">Polaribacter aquimarinus</name>
    <dbReference type="NCBI Taxonomy" id="2100726"/>
    <lineage>
        <taxon>Bacteria</taxon>
        <taxon>Pseudomonadati</taxon>
        <taxon>Bacteroidota</taxon>
        <taxon>Flavobacteriia</taxon>
        <taxon>Flavobacteriales</taxon>
        <taxon>Flavobacteriaceae</taxon>
    </lineage>
</organism>
<dbReference type="InterPro" id="IPR003594">
    <property type="entry name" value="HATPase_dom"/>
</dbReference>
<keyword evidence="10" id="KW-1185">Reference proteome</keyword>
<evidence type="ECO:0000256" key="6">
    <source>
        <dbReference type="ARBA" id="ARBA00023012"/>
    </source>
</evidence>
<feature type="domain" description="Histidine kinase" evidence="8">
    <location>
        <begin position="202"/>
        <end position="417"/>
    </location>
</feature>
<dbReference type="PANTHER" id="PTHR45453:SF1">
    <property type="entry name" value="PHOSPHATE REGULON SENSOR PROTEIN PHOR"/>
    <property type="match status" value="1"/>
</dbReference>
<dbReference type="OrthoDB" id="1933776at2"/>
<evidence type="ECO:0000313" key="9">
    <source>
        <dbReference type="EMBL" id="PWG06358.1"/>
    </source>
</evidence>
<evidence type="ECO:0000256" key="4">
    <source>
        <dbReference type="ARBA" id="ARBA00022679"/>
    </source>
</evidence>
<evidence type="ECO:0000256" key="5">
    <source>
        <dbReference type="ARBA" id="ARBA00022777"/>
    </source>
</evidence>
<dbReference type="FunFam" id="3.30.565.10:FF:000006">
    <property type="entry name" value="Sensor histidine kinase WalK"/>
    <property type="match status" value="1"/>
</dbReference>
<dbReference type="InterPro" id="IPR036097">
    <property type="entry name" value="HisK_dim/P_sf"/>
</dbReference>
<dbReference type="AlphaFoldDB" id="A0A2U2JDE1"/>
<reference evidence="9 10" key="1">
    <citation type="submission" date="2018-05" db="EMBL/GenBank/DDBJ databases">
        <title>Polaribacter aquimarinus sp. nov., isolated from sediment in a sediment of sea.</title>
        <authorList>
            <person name="Lu D."/>
        </authorList>
    </citation>
    <scope>NUCLEOTIDE SEQUENCE [LARGE SCALE GENOMIC DNA]</scope>
    <source>
        <strain evidence="9 10">ZY113</strain>
    </source>
</reference>
<dbReference type="GO" id="GO:0000155">
    <property type="term" value="F:phosphorelay sensor kinase activity"/>
    <property type="evidence" value="ECO:0007669"/>
    <property type="project" value="InterPro"/>
</dbReference>
<evidence type="ECO:0000313" key="10">
    <source>
        <dbReference type="Proteomes" id="UP000245670"/>
    </source>
</evidence>
<keyword evidence="7" id="KW-0812">Transmembrane</keyword>
<evidence type="ECO:0000256" key="2">
    <source>
        <dbReference type="ARBA" id="ARBA00012438"/>
    </source>
</evidence>
<comment type="caution">
    <text evidence="9">The sequence shown here is derived from an EMBL/GenBank/DDBJ whole genome shotgun (WGS) entry which is preliminary data.</text>
</comment>
<evidence type="ECO:0000256" key="1">
    <source>
        <dbReference type="ARBA" id="ARBA00000085"/>
    </source>
</evidence>
<dbReference type="CDD" id="cd00082">
    <property type="entry name" value="HisKA"/>
    <property type="match status" value="1"/>
</dbReference>
<dbReference type="InterPro" id="IPR036890">
    <property type="entry name" value="HATPase_C_sf"/>
</dbReference>
<keyword evidence="7" id="KW-0472">Membrane</keyword>
<evidence type="ECO:0000256" key="7">
    <source>
        <dbReference type="SAM" id="Phobius"/>
    </source>
</evidence>
<dbReference type="GO" id="GO:0004721">
    <property type="term" value="F:phosphoprotein phosphatase activity"/>
    <property type="evidence" value="ECO:0007669"/>
    <property type="project" value="TreeGrafter"/>
</dbReference>
<dbReference type="Pfam" id="PF02518">
    <property type="entry name" value="HATPase_c"/>
    <property type="match status" value="1"/>
</dbReference>
<dbReference type="GO" id="GO:0005886">
    <property type="term" value="C:plasma membrane"/>
    <property type="evidence" value="ECO:0007669"/>
    <property type="project" value="TreeGrafter"/>
</dbReference>
<dbReference type="RefSeq" id="WP_109403274.1">
    <property type="nucleotide sequence ID" value="NZ_QFFG01000001.1"/>
</dbReference>
<dbReference type="SMART" id="SM00388">
    <property type="entry name" value="HisKA"/>
    <property type="match status" value="1"/>
</dbReference>
<keyword evidence="7" id="KW-1133">Transmembrane helix</keyword>
<dbReference type="InterPro" id="IPR003661">
    <property type="entry name" value="HisK_dim/P_dom"/>
</dbReference>
<dbReference type="InterPro" id="IPR050351">
    <property type="entry name" value="BphY/WalK/GraS-like"/>
</dbReference>
<dbReference type="SMART" id="SM00387">
    <property type="entry name" value="HATPase_c"/>
    <property type="match status" value="1"/>
</dbReference>
<dbReference type="InterPro" id="IPR005467">
    <property type="entry name" value="His_kinase_dom"/>
</dbReference>
<name>A0A2U2JDE1_9FLAO</name>
<dbReference type="InterPro" id="IPR004358">
    <property type="entry name" value="Sig_transdc_His_kin-like_C"/>
</dbReference>
<dbReference type="EMBL" id="QFFG01000001">
    <property type="protein sequence ID" value="PWG06358.1"/>
    <property type="molecule type" value="Genomic_DNA"/>
</dbReference>
<comment type="catalytic activity">
    <reaction evidence="1">
        <text>ATP + protein L-histidine = ADP + protein N-phospho-L-histidine.</text>
        <dbReference type="EC" id="2.7.13.3"/>
    </reaction>
</comment>
<dbReference type="Gene3D" id="3.30.565.10">
    <property type="entry name" value="Histidine kinase-like ATPase, C-terminal domain"/>
    <property type="match status" value="1"/>
</dbReference>
<dbReference type="PROSITE" id="PS50109">
    <property type="entry name" value="HIS_KIN"/>
    <property type="match status" value="1"/>
</dbReference>
<dbReference type="Proteomes" id="UP000245670">
    <property type="component" value="Unassembled WGS sequence"/>
</dbReference>